<evidence type="ECO:0000256" key="7">
    <source>
        <dbReference type="SAM" id="SignalP"/>
    </source>
</evidence>
<organism evidence="9 10">
    <name type="scientific">Aquilegia coerulea</name>
    <name type="common">Rocky mountain columbine</name>
    <dbReference type="NCBI Taxonomy" id="218851"/>
    <lineage>
        <taxon>Eukaryota</taxon>
        <taxon>Viridiplantae</taxon>
        <taxon>Streptophyta</taxon>
        <taxon>Embryophyta</taxon>
        <taxon>Tracheophyta</taxon>
        <taxon>Spermatophyta</taxon>
        <taxon>Magnoliopsida</taxon>
        <taxon>Ranunculales</taxon>
        <taxon>Ranunculaceae</taxon>
        <taxon>Thalictroideae</taxon>
        <taxon>Aquilegia</taxon>
    </lineage>
</organism>
<dbReference type="InterPro" id="IPR002937">
    <property type="entry name" value="Amino_oxidase"/>
</dbReference>
<dbReference type="EMBL" id="KZ305042">
    <property type="protein sequence ID" value="PIA40518.1"/>
    <property type="molecule type" value="Genomic_DNA"/>
</dbReference>
<dbReference type="InterPro" id="IPR036188">
    <property type="entry name" value="FAD/NAD-bd_sf"/>
</dbReference>
<feature type="signal peptide" evidence="7">
    <location>
        <begin position="1"/>
        <end position="26"/>
    </location>
</feature>
<dbReference type="AlphaFoldDB" id="A0A2G5DAG7"/>
<dbReference type="SUPFAM" id="SSF51905">
    <property type="entry name" value="FAD/NAD(P)-binding domain"/>
    <property type="match status" value="1"/>
</dbReference>
<keyword evidence="7" id="KW-0732">Signal</keyword>
<evidence type="ECO:0000256" key="2">
    <source>
        <dbReference type="ARBA" id="ARBA00004723"/>
    </source>
</evidence>
<dbReference type="GO" id="GO:0050660">
    <property type="term" value="F:flavin adenine dinucleotide binding"/>
    <property type="evidence" value="ECO:0007669"/>
    <property type="project" value="UniProtKB-ARBA"/>
</dbReference>
<evidence type="ECO:0000259" key="8">
    <source>
        <dbReference type="Pfam" id="PF01593"/>
    </source>
</evidence>
<name>A0A2G5DAG7_AQUCA</name>
<dbReference type="OrthoDB" id="5046242at2759"/>
<dbReference type="GO" id="GO:0006598">
    <property type="term" value="P:polyamine catabolic process"/>
    <property type="evidence" value="ECO:0007669"/>
    <property type="project" value="TreeGrafter"/>
</dbReference>
<keyword evidence="10" id="KW-1185">Reference proteome</keyword>
<reference evidence="9 10" key="1">
    <citation type="submission" date="2017-09" db="EMBL/GenBank/DDBJ databases">
        <title>WGS assembly of Aquilegia coerulea Goldsmith.</title>
        <authorList>
            <person name="Hodges S."/>
            <person name="Kramer E."/>
            <person name="Nordborg M."/>
            <person name="Tomkins J."/>
            <person name="Borevitz J."/>
            <person name="Derieg N."/>
            <person name="Yan J."/>
            <person name="Mihaltcheva S."/>
            <person name="Hayes R.D."/>
            <person name="Rokhsar D."/>
        </authorList>
    </citation>
    <scope>NUCLEOTIDE SEQUENCE [LARGE SCALE GENOMIC DNA]</scope>
    <source>
        <strain evidence="10">cv. Goldsmith</strain>
    </source>
</reference>
<keyword evidence="5" id="KW-0274">FAD</keyword>
<evidence type="ECO:0000313" key="10">
    <source>
        <dbReference type="Proteomes" id="UP000230069"/>
    </source>
</evidence>
<dbReference type="InterPro" id="IPR050281">
    <property type="entry name" value="Flavin_monoamine_oxidase"/>
</dbReference>
<evidence type="ECO:0000313" key="9">
    <source>
        <dbReference type="EMBL" id="PIA40518.1"/>
    </source>
</evidence>
<dbReference type="Pfam" id="PF01593">
    <property type="entry name" value="Amino_oxidase"/>
    <property type="match status" value="2"/>
</dbReference>
<dbReference type="FunFam" id="3.90.660.10:FF:000012">
    <property type="entry name" value="Polyamine oxidase 1"/>
    <property type="match status" value="1"/>
</dbReference>
<dbReference type="GO" id="GO:0046592">
    <property type="term" value="F:polyamine oxidase activity"/>
    <property type="evidence" value="ECO:0007669"/>
    <property type="project" value="UniProtKB-ARBA"/>
</dbReference>
<protein>
    <recommendedName>
        <fullName evidence="8">Amine oxidase domain-containing protein</fullName>
    </recommendedName>
</protein>
<evidence type="ECO:0000256" key="4">
    <source>
        <dbReference type="ARBA" id="ARBA00022630"/>
    </source>
</evidence>
<evidence type="ECO:0000256" key="3">
    <source>
        <dbReference type="ARBA" id="ARBA00005995"/>
    </source>
</evidence>
<accession>A0A2G5DAG7</accession>
<comment type="pathway">
    <text evidence="2">Amine and polyamine degradation; spermine degradation.</text>
</comment>
<comment type="similarity">
    <text evidence="3">Belongs to the flavin monoamine oxidase family.</text>
</comment>
<proteinExistence type="inferred from homology"/>
<evidence type="ECO:0000256" key="5">
    <source>
        <dbReference type="ARBA" id="ARBA00022827"/>
    </source>
</evidence>
<evidence type="ECO:0000256" key="6">
    <source>
        <dbReference type="ARBA" id="ARBA00023002"/>
    </source>
</evidence>
<feature type="chain" id="PRO_5013895594" description="Amine oxidase domain-containing protein" evidence="7">
    <location>
        <begin position="27"/>
        <end position="444"/>
    </location>
</feature>
<comment type="cofactor">
    <cofactor evidence="1">
        <name>FAD</name>
        <dbReference type="ChEBI" id="CHEBI:57692"/>
    </cofactor>
</comment>
<dbReference type="SUPFAM" id="SSF54373">
    <property type="entry name" value="FAD-linked reductases, C-terminal domain"/>
    <property type="match status" value="1"/>
</dbReference>
<dbReference type="PANTHER" id="PTHR10742:SF313">
    <property type="entry name" value="AMINE OXIDASE"/>
    <property type="match status" value="1"/>
</dbReference>
<gene>
    <name evidence="9" type="ORF">AQUCO_02500315v1</name>
</gene>
<feature type="domain" description="Amine oxidase" evidence="8">
    <location>
        <begin position="40"/>
        <end position="113"/>
    </location>
</feature>
<dbReference type="Proteomes" id="UP000230069">
    <property type="component" value="Unassembled WGS sequence"/>
</dbReference>
<evidence type="ECO:0000256" key="1">
    <source>
        <dbReference type="ARBA" id="ARBA00001974"/>
    </source>
</evidence>
<feature type="domain" description="Amine oxidase" evidence="8">
    <location>
        <begin position="149"/>
        <end position="427"/>
    </location>
</feature>
<dbReference type="PANTHER" id="PTHR10742">
    <property type="entry name" value="FLAVIN MONOAMINE OXIDASE"/>
    <property type="match status" value="1"/>
</dbReference>
<sequence>MEITMKSVVVVLVLLAISTILPIANALKANPKVIIVGAGMSGLSAAKTLSDAGIKDILILEATDRIGGRVKKTKFAGLSVEMGANWVEGVGSTDTINPIWPMAKKLKLKTFYSDWSNISANIYKQYVPSTPLEMAIDFSKYDFESAESPRVTSLMTTIPMATFTNFGEDSYFVADPNGYESVVIDVAKQVLTTRKDGLITDPRLKLNQVVTVIRHSPSGVIVKTEDGSVYRADYVIVSVSIGVLQSKLIDFQPDLPMWKVLALYQFDMAIYTKIFLKFPSRFWPTGNGTQFFLYAHERRGYYTYWQQFEHEYPGSNVLMVTVTDDESRRVEQQPDSETKAEIMQVLKNMFGKNIPEATDILVPKWWSNKFYRGTYSNWPVGVDRFEHDQLRAPVGKIYFTGEHTSAPYTGFLHGAYLSGIDSANQMIGCVKKGMCKVQVMPKGT</sequence>
<dbReference type="Gene3D" id="3.90.660.10">
    <property type="match status" value="1"/>
</dbReference>
<keyword evidence="4" id="KW-0285">Flavoprotein</keyword>
<dbReference type="Gene3D" id="3.50.50.60">
    <property type="entry name" value="FAD/NAD(P)-binding domain"/>
    <property type="match status" value="1"/>
</dbReference>
<keyword evidence="6" id="KW-0560">Oxidoreductase</keyword>